<keyword evidence="1" id="KW-0863">Zinc-finger</keyword>
<dbReference type="Proteomes" id="UP000326759">
    <property type="component" value="Unassembled WGS sequence"/>
</dbReference>
<name>A0A5N5TIN0_9CRUS</name>
<keyword evidence="4" id="KW-1185">Reference proteome</keyword>
<reference evidence="3 4" key="1">
    <citation type="journal article" date="2019" name="PLoS Biol.">
        <title>Sex chromosomes control vertical transmission of feminizing Wolbachia symbionts in an isopod.</title>
        <authorList>
            <person name="Becking T."/>
            <person name="Chebbi M.A."/>
            <person name="Giraud I."/>
            <person name="Moumen B."/>
            <person name="Laverre T."/>
            <person name="Caubet Y."/>
            <person name="Peccoud J."/>
            <person name="Gilbert C."/>
            <person name="Cordaux R."/>
        </authorList>
    </citation>
    <scope>NUCLEOTIDE SEQUENCE [LARGE SCALE GENOMIC DNA]</scope>
    <source>
        <strain evidence="3">ANa2</strain>
        <tissue evidence="3">Whole body excluding digestive tract and cuticle</tissue>
    </source>
</reference>
<proteinExistence type="predicted"/>
<dbReference type="OrthoDB" id="6359816at2759"/>
<dbReference type="GO" id="GO:0008270">
    <property type="term" value="F:zinc ion binding"/>
    <property type="evidence" value="ECO:0007669"/>
    <property type="project" value="UniProtKB-KW"/>
</dbReference>
<protein>
    <recommendedName>
        <fullName evidence="2">C2H2-type domain-containing protein</fullName>
    </recommendedName>
</protein>
<gene>
    <name evidence="3" type="ORF">Anas_01797</name>
</gene>
<evidence type="ECO:0000313" key="3">
    <source>
        <dbReference type="EMBL" id="KAB7505175.1"/>
    </source>
</evidence>
<organism evidence="3 4">
    <name type="scientific">Armadillidium nasatum</name>
    <dbReference type="NCBI Taxonomy" id="96803"/>
    <lineage>
        <taxon>Eukaryota</taxon>
        <taxon>Metazoa</taxon>
        <taxon>Ecdysozoa</taxon>
        <taxon>Arthropoda</taxon>
        <taxon>Crustacea</taxon>
        <taxon>Multicrustacea</taxon>
        <taxon>Malacostraca</taxon>
        <taxon>Eumalacostraca</taxon>
        <taxon>Peracarida</taxon>
        <taxon>Isopoda</taxon>
        <taxon>Oniscidea</taxon>
        <taxon>Crinocheta</taxon>
        <taxon>Armadillidiidae</taxon>
        <taxon>Armadillidium</taxon>
    </lineage>
</organism>
<keyword evidence="1" id="KW-0479">Metal-binding</keyword>
<sequence>MLLRTDDDDESDAHVRSQCPHCPKMLKTTSLRKHIEDMHTVHLTTYVCQVCHKHYRTPNSLQNHYSRYHRRYSSAHSENRESQMRYSNSHATLGTNSSQTGFDVLETYDSLEGRRNFEANETSNFFLKFGK</sequence>
<feature type="domain" description="C2H2-type" evidence="2">
    <location>
        <begin position="46"/>
        <end position="74"/>
    </location>
</feature>
<dbReference type="EMBL" id="SEYY01001662">
    <property type="protein sequence ID" value="KAB7505175.1"/>
    <property type="molecule type" value="Genomic_DNA"/>
</dbReference>
<evidence type="ECO:0000313" key="4">
    <source>
        <dbReference type="Proteomes" id="UP000326759"/>
    </source>
</evidence>
<keyword evidence="1" id="KW-0862">Zinc</keyword>
<dbReference type="Pfam" id="PF05605">
    <property type="entry name" value="zf-Di19"/>
    <property type="match status" value="1"/>
</dbReference>
<dbReference type="PROSITE" id="PS00028">
    <property type="entry name" value="ZINC_FINGER_C2H2_1"/>
    <property type="match status" value="1"/>
</dbReference>
<evidence type="ECO:0000259" key="2">
    <source>
        <dbReference type="PROSITE" id="PS50157"/>
    </source>
</evidence>
<dbReference type="AlphaFoldDB" id="A0A5N5TIN0"/>
<accession>A0A5N5TIN0</accession>
<dbReference type="Gene3D" id="3.30.160.60">
    <property type="entry name" value="Classic Zinc Finger"/>
    <property type="match status" value="1"/>
</dbReference>
<evidence type="ECO:0000256" key="1">
    <source>
        <dbReference type="PROSITE-ProRule" id="PRU00042"/>
    </source>
</evidence>
<dbReference type="InterPro" id="IPR008598">
    <property type="entry name" value="Di19_Zn-bd"/>
</dbReference>
<dbReference type="PROSITE" id="PS50157">
    <property type="entry name" value="ZINC_FINGER_C2H2_2"/>
    <property type="match status" value="1"/>
</dbReference>
<comment type="caution">
    <text evidence="3">The sequence shown here is derived from an EMBL/GenBank/DDBJ whole genome shotgun (WGS) entry which is preliminary data.</text>
</comment>
<dbReference type="InterPro" id="IPR013087">
    <property type="entry name" value="Znf_C2H2_type"/>
</dbReference>
<dbReference type="SMART" id="SM00355">
    <property type="entry name" value="ZnF_C2H2"/>
    <property type="match status" value="2"/>
</dbReference>